<dbReference type="InterPro" id="IPR034015">
    <property type="entry name" value="M1_LTA4H"/>
</dbReference>
<dbReference type="InterPro" id="IPR014782">
    <property type="entry name" value="Peptidase_M1_dom"/>
</dbReference>
<evidence type="ECO:0000256" key="11">
    <source>
        <dbReference type="ARBA" id="ARBA00023049"/>
    </source>
</evidence>
<dbReference type="GO" id="GO:0016285">
    <property type="term" value="F:alanyl aminopeptidase activity"/>
    <property type="evidence" value="ECO:0007669"/>
    <property type="project" value="UniProtKB-EC"/>
</dbReference>
<comment type="cofactor">
    <cofactor evidence="14">
        <name>Zn(2+)</name>
        <dbReference type="ChEBI" id="CHEBI:29105"/>
    </cofactor>
    <text evidence="14">Binds 1 zinc ion per subunit.</text>
</comment>
<evidence type="ECO:0000256" key="7">
    <source>
        <dbReference type="ARBA" id="ARBA00022670"/>
    </source>
</evidence>
<name>V4P5J0_9CAUL</name>
<keyword evidence="18" id="KW-1185">Reference proteome</keyword>
<evidence type="ECO:0000256" key="15">
    <source>
        <dbReference type="SAM" id="Phobius"/>
    </source>
</evidence>
<comment type="subcellular location">
    <subcellularLocation>
        <location evidence="2">Cytoplasm</location>
    </subcellularLocation>
</comment>
<dbReference type="EC" id="3.4.11.2" evidence="4"/>
<dbReference type="InterPro" id="IPR027268">
    <property type="entry name" value="Peptidase_M4/M1_CTD_sf"/>
</dbReference>
<dbReference type="GO" id="GO:0005737">
    <property type="term" value="C:cytoplasm"/>
    <property type="evidence" value="ECO:0007669"/>
    <property type="project" value="UniProtKB-SubCell"/>
</dbReference>
<evidence type="ECO:0000256" key="8">
    <source>
        <dbReference type="ARBA" id="ARBA00022723"/>
    </source>
</evidence>
<dbReference type="FunFam" id="3.30.2010.30:FF:000001">
    <property type="entry name" value="Leukotriene A(4) hydrolase"/>
    <property type="match status" value="1"/>
</dbReference>
<evidence type="ECO:0000256" key="14">
    <source>
        <dbReference type="PIRSR" id="PIRSR634015-3"/>
    </source>
</evidence>
<keyword evidence="15" id="KW-0472">Membrane</keyword>
<evidence type="ECO:0000256" key="13">
    <source>
        <dbReference type="PIRSR" id="PIRSR634015-2"/>
    </source>
</evidence>
<dbReference type="eggNOG" id="COG0308">
    <property type="taxonomic scope" value="Bacteria"/>
</dbReference>
<dbReference type="PANTHER" id="PTHR45726:SF3">
    <property type="entry name" value="LEUKOTRIENE A-4 HYDROLASE"/>
    <property type="match status" value="1"/>
</dbReference>
<evidence type="ECO:0000256" key="9">
    <source>
        <dbReference type="ARBA" id="ARBA00022801"/>
    </source>
</evidence>
<keyword evidence="15" id="KW-0812">Transmembrane</keyword>
<gene>
    <name evidence="17" type="ORF">ABENE_14615</name>
</gene>
<comment type="similarity">
    <text evidence="3">Belongs to the peptidase M1 family.</text>
</comment>
<keyword evidence="11" id="KW-0482">Metalloprotease</keyword>
<comment type="caution">
    <text evidence="17">The sequence shown here is derived from an EMBL/GenBank/DDBJ whole genome shotgun (WGS) entry which is preliminary data.</text>
</comment>
<dbReference type="SUPFAM" id="SSF48371">
    <property type="entry name" value="ARM repeat"/>
    <property type="match status" value="1"/>
</dbReference>
<keyword evidence="8 14" id="KW-0479">Metal-binding</keyword>
<feature type="binding site" evidence="13">
    <location>
        <begin position="603"/>
        <end position="605"/>
    </location>
    <ligand>
        <name>a peptide</name>
        <dbReference type="ChEBI" id="CHEBI:60466"/>
    </ligand>
</feature>
<dbReference type="GO" id="GO:0008270">
    <property type="term" value="F:zinc ion binding"/>
    <property type="evidence" value="ECO:0007669"/>
    <property type="project" value="InterPro"/>
</dbReference>
<dbReference type="InterPro" id="IPR042097">
    <property type="entry name" value="Aminopeptidase_N-like_N_sf"/>
</dbReference>
<feature type="active site" description="Proton acceptor" evidence="12">
    <location>
        <position position="341"/>
    </location>
</feature>
<evidence type="ECO:0000256" key="2">
    <source>
        <dbReference type="ARBA" id="ARBA00004496"/>
    </source>
</evidence>
<proteinExistence type="inferred from homology"/>
<evidence type="ECO:0000256" key="4">
    <source>
        <dbReference type="ARBA" id="ARBA00012564"/>
    </source>
</evidence>
<dbReference type="PATRIC" id="fig|1121022.4.peg.2972"/>
<evidence type="ECO:0000256" key="5">
    <source>
        <dbReference type="ARBA" id="ARBA00015611"/>
    </source>
</evidence>
<dbReference type="Proteomes" id="UP000017837">
    <property type="component" value="Unassembled WGS sequence"/>
</dbReference>
<dbReference type="Pfam" id="PF17900">
    <property type="entry name" value="Peptidase_M1_N"/>
    <property type="match status" value="1"/>
</dbReference>
<organism evidence="17 18">
    <name type="scientific">Asticcacaulis benevestitus DSM 16100 = ATCC BAA-896</name>
    <dbReference type="NCBI Taxonomy" id="1121022"/>
    <lineage>
        <taxon>Bacteria</taxon>
        <taxon>Pseudomonadati</taxon>
        <taxon>Pseudomonadota</taxon>
        <taxon>Alphaproteobacteria</taxon>
        <taxon>Caulobacterales</taxon>
        <taxon>Caulobacteraceae</taxon>
        <taxon>Asticcacaulis</taxon>
    </lineage>
</organism>
<feature type="binding site" evidence="14">
    <location>
        <position position="340"/>
    </location>
    <ligand>
        <name>Zn(2+)</name>
        <dbReference type="ChEBI" id="CHEBI:29105"/>
        <note>catalytic</note>
    </ligand>
</feature>
<dbReference type="SUPFAM" id="SSF55486">
    <property type="entry name" value="Metalloproteases ('zincins'), catalytic domain"/>
    <property type="match status" value="1"/>
</dbReference>
<evidence type="ECO:0000256" key="12">
    <source>
        <dbReference type="PIRSR" id="PIRSR634015-1"/>
    </source>
</evidence>
<dbReference type="Pfam" id="PF01433">
    <property type="entry name" value="Peptidase_M1"/>
    <property type="match status" value="1"/>
</dbReference>
<dbReference type="Gene3D" id="2.60.40.1730">
    <property type="entry name" value="tricorn interacting facor f3 domain"/>
    <property type="match status" value="1"/>
</dbReference>
<feature type="domain" description="Peptidase M1 leukotriene A4 hydrolase/aminopeptidase C-terminal" evidence="16">
    <location>
        <begin position="509"/>
        <end position="648"/>
    </location>
</feature>
<evidence type="ECO:0000256" key="6">
    <source>
        <dbReference type="ARBA" id="ARBA00022490"/>
    </source>
</evidence>
<dbReference type="PANTHER" id="PTHR45726">
    <property type="entry name" value="LEUKOTRIENE A-4 HYDROLASE"/>
    <property type="match status" value="1"/>
</dbReference>
<feature type="binding site" evidence="13">
    <location>
        <begin position="177"/>
        <end position="179"/>
    </location>
    <ligand>
        <name>a peptide</name>
        <dbReference type="ChEBI" id="CHEBI:60466"/>
    </ligand>
</feature>
<dbReference type="GO" id="GO:0008237">
    <property type="term" value="F:metallopeptidase activity"/>
    <property type="evidence" value="ECO:0007669"/>
    <property type="project" value="UniProtKB-KW"/>
</dbReference>
<feature type="binding site" evidence="14">
    <location>
        <position position="344"/>
    </location>
    <ligand>
        <name>Zn(2+)</name>
        <dbReference type="ChEBI" id="CHEBI:29105"/>
        <note>catalytic</note>
    </ligand>
</feature>
<dbReference type="InterPro" id="IPR049980">
    <property type="entry name" value="LTA4H_cat"/>
</dbReference>
<dbReference type="InterPro" id="IPR038502">
    <property type="entry name" value="M1_LTA-4_hydro/amino_C_sf"/>
</dbReference>
<dbReference type="STRING" id="1121022.GCA_000376105_00768"/>
<dbReference type="Gene3D" id="1.10.390.10">
    <property type="entry name" value="Neutral Protease Domain 2"/>
    <property type="match status" value="1"/>
</dbReference>
<evidence type="ECO:0000256" key="10">
    <source>
        <dbReference type="ARBA" id="ARBA00022833"/>
    </source>
</evidence>
<keyword evidence="7" id="KW-0645">Protease</keyword>
<evidence type="ECO:0000256" key="1">
    <source>
        <dbReference type="ARBA" id="ARBA00000098"/>
    </source>
</evidence>
<dbReference type="SUPFAM" id="SSF63737">
    <property type="entry name" value="Leukotriene A4 hydrolase N-terminal domain"/>
    <property type="match status" value="1"/>
</dbReference>
<feature type="active site" description="Proton donor" evidence="12">
    <location>
        <position position="430"/>
    </location>
</feature>
<sequence>MIAQAATKAEKRLSGLFVRLVVVAAVATGLMLSACTSKDPEAAAPLALVDKTVDSHSYARPQEARVSHVDLDLTADFQAKMLKGTATLTLITEANAKQVILDTRALDIESVTDAAGTPLKFTLGKGNAMMGKPLTIELPQGAQKIVVHYQTTKDGTALQWLSPEQTAGKKLPFLFSQGEEIHTRTWIPTQDSPAIRQTYAARIVVPKDLMAVMSADRLTPEGERVAGHANQRAYRFEMKEPIAPYLIAIAIGDLGFKSEGSRTGVYAEKATLAAASAEFTDMQAMLEAAEKLYGPYKWGRYDVLVLPPSFPFGGMENPTLTFATPTVLAGDKSLVSLIAHEMAHSWSGNLVTNATWEDFWLNEGFTVYFEGRIMEEVYGKDRADMLRVLGWQDLQGTMKDLTENGNPDFTRLHPDLRGINPDDYFSDVPYEKGAAFLRMLEAHFGRKKLDAYLKGYFQRFAFKSMTTEAFLVDLRTHLLKNDDDLEKSLKINAWLYDKGMPDNVVVPTSAALNEVSAQVLAFIEGASAKELKVDNYSSPQWQYMLTHMPETLTDAQLADLDATFKFSQSHNSEILFAWLQLAIKHRYQPAMAPLHDFLTEQGRRKYVVPLYKSLMAQPGWGVDMAKKIYAEARPGYHDVTRGSVDDIVK</sequence>
<keyword evidence="9" id="KW-0378">Hydrolase</keyword>
<dbReference type="MEROPS" id="M01.031"/>
<evidence type="ECO:0000259" key="16">
    <source>
        <dbReference type="SMART" id="SM01263"/>
    </source>
</evidence>
<comment type="catalytic activity">
    <reaction evidence="1">
        <text>Release of an N-terminal amino acid, Xaa-|-Yaa- from a peptide, amide or arylamide. Xaa is preferably Ala, but may be most amino acids including Pro (slow action). When a terminal hydrophobic residue is followed by a prolyl residue, the two may be released as an intact Xaa-Pro dipeptide.</text>
        <dbReference type="EC" id="3.4.11.2"/>
    </reaction>
</comment>
<feature type="binding site" evidence="13">
    <location>
        <begin position="311"/>
        <end position="316"/>
    </location>
    <ligand>
        <name>a peptide</name>
        <dbReference type="ChEBI" id="CHEBI:60466"/>
    </ligand>
</feature>
<keyword evidence="10 14" id="KW-0862">Zinc</keyword>
<dbReference type="Pfam" id="PF09127">
    <property type="entry name" value="Leuk-A4-hydro_C"/>
    <property type="match status" value="1"/>
</dbReference>
<feature type="binding site" evidence="14">
    <location>
        <position position="363"/>
    </location>
    <ligand>
        <name>Zn(2+)</name>
        <dbReference type="ChEBI" id="CHEBI:29105"/>
        <note>catalytic</note>
    </ligand>
</feature>
<dbReference type="InterPro" id="IPR045357">
    <property type="entry name" value="Aminopeptidase_N-like_N"/>
</dbReference>
<evidence type="ECO:0000256" key="3">
    <source>
        <dbReference type="ARBA" id="ARBA00010136"/>
    </source>
</evidence>
<evidence type="ECO:0000313" key="17">
    <source>
        <dbReference type="EMBL" id="ESQ89202.1"/>
    </source>
</evidence>
<dbReference type="AlphaFoldDB" id="V4P5J0"/>
<protein>
    <recommendedName>
        <fullName evidence="5">Aminopeptidase N</fullName>
        <ecNumber evidence="4">3.4.11.2</ecNumber>
    </recommendedName>
</protein>
<keyword evidence="6" id="KW-0963">Cytoplasm</keyword>
<reference evidence="17 18" key="1">
    <citation type="journal article" date="2014" name="Nature">
        <title>Sequential evolution of bacterial morphology by co-option of a developmental regulator.</title>
        <authorList>
            <person name="Jiang C."/>
            <person name="Brown P.J."/>
            <person name="Ducret A."/>
            <person name="Brun Y.V."/>
        </authorList>
    </citation>
    <scope>NUCLEOTIDE SEQUENCE [LARGE SCALE GENOMIC DNA]</scope>
    <source>
        <strain evidence="17 18">DSM 16100</strain>
    </source>
</reference>
<dbReference type="InterPro" id="IPR016024">
    <property type="entry name" value="ARM-type_fold"/>
</dbReference>
<keyword evidence="15" id="KW-1133">Transmembrane helix</keyword>
<dbReference type="GO" id="GO:0006508">
    <property type="term" value="P:proteolysis"/>
    <property type="evidence" value="ECO:0007669"/>
    <property type="project" value="UniProtKB-KW"/>
</dbReference>
<dbReference type="CDD" id="cd09599">
    <property type="entry name" value="M1_LTA4H"/>
    <property type="match status" value="1"/>
</dbReference>
<dbReference type="Gene3D" id="3.30.2010.30">
    <property type="match status" value="1"/>
</dbReference>
<evidence type="ECO:0000313" key="18">
    <source>
        <dbReference type="Proteomes" id="UP000017837"/>
    </source>
</evidence>
<accession>V4P5J0</accession>
<feature type="transmembrane region" description="Helical" evidence="15">
    <location>
        <begin position="16"/>
        <end position="34"/>
    </location>
</feature>
<dbReference type="Gene3D" id="1.25.40.320">
    <property type="entry name" value="Peptidase M1, leukotriene A4 hydrolase/aminopeptidase C-terminal domain"/>
    <property type="match status" value="1"/>
</dbReference>
<dbReference type="EMBL" id="AWGB01000031">
    <property type="protein sequence ID" value="ESQ89202.1"/>
    <property type="molecule type" value="Genomic_DNA"/>
</dbReference>
<dbReference type="SMART" id="SM01263">
    <property type="entry name" value="Leuk-A4-hydro_C"/>
    <property type="match status" value="1"/>
</dbReference>
<dbReference type="RefSeq" id="WP_018080434.1">
    <property type="nucleotide sequence ID" value="NZ_AQWM01000002.1"/>
</dbReference>
<dbReference type="PRINTS" id="PR00756">
    <property type="entry name" value="ALADIPTASE"/>
</dbReference>
<dbReference type="InterPro" id="IPR001930">
    <property type="entry name" value="Peptidase_M1"/>
</dbReference>
<dbReference type="InterPro" id="IPR015211">
    <property type="entry name" value="Peptidase_M1_C"/>
</dbReference>